<dbReference type="Gene3D" id="3.90.1200.10">
    <property type="match status" value="1"/>
</dbReference>
<dbReference type="InterPro" id="IPR041726">
    <property type="entry name" value="ACAD10_11_N"/>
</dbReference>
<keyword evidence="2" id="KW-0808">Transferase</keyword>
<reference evidence="2 3" key="1">
    <citation type="submission" date="2016-10" db="EMBL/GenBank/DDBJ databases">
        <authorList>
            <person name="de Groot N.N."/>
        </authorList>
    </citation>
    <scope>NUCLEOTIDE SEQUENCE [LARGE SCALE GENOMIC DNA]</scope>
    <source>
        <strain evidence="2 3">DSM 17890</strain>
    </source>
</reference>
<dbReference type="CDD" id="cd05154">
    <property type="entry name" value="ACAD10_11_N-like"/>
    <property type="match status" value="1"/>
</dbReference>
<dbReference type="PANTHER" id="PTHR47829:SF1">
    <property type="entry name" value="HAD FAMILY PHOSPHATASE"/>
    <property type="match status" value="1"/>
</dbReference>
<name>A0A1H3AH54_9RHOB</name>
<accession>A0A1H3AH54</accession>
<dbReference type="SUPFAM" id="SSF56112">
    <property type="entry name" value="Protein kinase-like (PK-like)"/>
    <property type="match status" value="1"/>
</dbReference>
<organism evidence="2 3">
    <name type="scientific">Albimonas donghaensis</name>
    <dbReference type="NCBI Taxonomy" id="356660"/>
    <lineage>
        <taxon>Bacteria</taxon>
        <taxon>Pseudomonadati</taxon>
        <taxon>Pseudomonadota</taxon>
        <taxon>Alphaproteobacteria</taxon>
        <taxon>Rhodobacterales</taxon>
        <taxon>Paracoccaceae</taxon>
        <taxon>Albimonas</taxon>
    </lineage>
</organism>
<keyword evidence="2" id="KW-0418">Kinase</keyword>
<evidence type="ECO:0000313" key="3">
    <source>
        <dbReference type="Proteomes" id="UP000199118"/>
    </source>
</evidence>
<dbReference type="InterPro" id="IPR052898">
    <property type="entry name" value="ACAD10-like"/>
</dbReference>
<dbReference type="Pfam" id="PF01636">
    <property type="entry name" value="APH"/>
    <property type="match status" value="1"/>
</dbReference>
<evidence type="ECO:0000259" key="1">
    <source>
        <dbReference type="Pfam" id="PF01636"/>
    </source>
</evidence>
<gene>
    <name evidence="2" type="ORF">SAMN05444336_104163</name>
</gene>
<dbReference type="STRING" id="356660.SAMN05444336_104163"/>
<dbReference type="AlphaFoldDB" id="A0A1H3AH54"/>
<dbReference type="InterPro" id="IPR011009">
    <property type="entry name" value="Kinase-like_dom_sf"/>
</dbReference>
<dbReference type="PANTHER" id="PTHR47829">
    <property type="entry name" value="HYDROLASE, PUTATIVE (AFU_ORTHOLOGUE AFUA_1G12880)-RELATED"/>
    <property type="match status" value="1"/>
</dbReference>
<dbReference type="GO" id="GO:0016301">
    <property type="term" value="F:kinase activity"/>
    <property type="evidence" value="ECO:0007669"/>
    <property type="project" value="UniProtKB-KW"/>
</dbReference>
<dbReference type="Proteomes" id="UP000199118">
    <property type="component" value="Unassembled WGS sequence"/>
</dbReference>
<dbReference type="OrthoDB" id="3806873at2"/>
<evidence type="ECO:0000313" key="2">
    <source>
        <dbReference type="EMBL" id="SDX28159.1"/>
    </source>
</evidence>
<dbReference type="InterPro" id="IPR002575">
    <property type="entry name" value="Aminoglycoside_PTrfase"/>
</dbReference>
<protein>
    <submittedName>
        <fullName evidence="2">Predicted kinase, aminoglycoside phosphotransferase (APT) family</fullName>
    </submittedName>
</protein>
<dbReference type="EMBL" id="FNMZ01000004">
    <property type="protein sequence ID" value="SDX28159.1"/>
    <property type="molecule type" value="Genomic_DNA"/>
</dbReference>
<dbReference type="RefSeq" id="WP_092682405.1">
    <property type="nucleotide sequence ID" value="NZ_FNMZ01000004.1"/>
</dbReference>
<feature type="domain" description="Aminoglycoside phosphotransferase" evidence="1">
    <location>
        <begin position="34"/>
        <end position="254"/>
    </location>
</feature>
<dbReference type="Gene3D" id="3.30.200.20">
    <property type="entry name" value="Phosphorylase Kinase, domain 1"/>
    <property type="match status" value="1"/>
</dbReference>
<proteinExistence type="predicted"/>
<keyword evidence="3" id="KW-1185">Reference proteome</keyword>
<sequence>MSEATSGPEGLIEGPVDFDPARLSAYLGGGEVRIRRISGGQSNPTYFVDHGGRALVLRKKPNGDLLPSAHQVDREYRVMAALDGSGVPAPRMIALVEDPEVIGAAFYLMERLDGRVEHDSALPGWSAAERAEGYADLARVLARLHGVDWAAAGLEGFGRPENYFARQIARWTRNWNTARTREDANIEALSTWLAANVPADDAPTIVHGDYRIGNVIWAKDAPRVLGVLDWELSTLGQPLADLAHAACFWEFEPGQLGGVQGLDLDRLGIPDLAGFARTYAAAGGSDTALSPFHRAFALFRFAVIFEGIAARHQAGSAAGEDAAAVGALSAPAAAKAAAILAGSAGWTAA</sequence>